<accession>A0ABY5S8K3</accession>
<sequence>MSHSAAFEVVGLPQPDRAERVKALAGMGFGWADLDGEPYWLDQVVALRKEIYMELEAASAKLWHVFDRAVRYVAGRHDLYAMIGIPELLWEALDTIALNPEGMLSRYARFDFALSNEGTIKLLELNADTPTGYVEAAVATPWLCAQHGIDSPNVRMKENLAAAWAEERPDTAACVAYGSHMEDSGTIEMLVRHSGLVDVTCTDCLELWVDEGVLKDGDDRIIKRMFALYPKEWMAVDDGGEALAYAIESGNLQLFNPIHAILLQSKGLQALIWGLYELEMLFDAEEREVIGTYMLPTYNRAVFDGSFVSKSMFGREGGSVMLYNDEGDLEVKDEAGFDTSLLFPLVYQKRAELARVRLEAGEFHLLTGMFVINGTPSGLLGRAGGLITGNTSHFVAIGVK</sequence>
<keyword evidence="8" id="KW-1185">Reference proteome</keyword>
<reference evidence="7" key="1">
    <citation type="submission" date="2022-01" db="EMBL/GenBank/DDBJ databases">
        <title>Paenibacillus spongiae sp. nov., isolated from marine sponge.</title>
        <authorList>
            <person name="Li Z."/>
            <person name="Zhang M."/>
        </authorList>
    </citation>
    <scope>NUCLEOTIDE SEQUENCE</scope>
    <source>
        <strain evidence="7">PHS-Z3</strain>
    </source>
</reference>
<evidence type="ECO:0000256" key="4">
    <source>
        <dbReference type="ARBA" id="ARBA00022840"/>
    </source>
</evidence>
<keyword evidence="3" id="KW-0547">Nucleotide-binding</keyword>
<evidence type="ECO:0000313" key="7">
    <source>
        <dbReference type="EMBL" id="UVI30049.1"/>
    </source>
</evidence>
<dbReference type="Gene3D" id="3.30.1490.330">
    <property type="match status" value="1"/>
</dbReference>
<name>A0ABY5S8K3_9BACL</name>
<keyword evidence="5" id="KW-0460">Magnesium</keyword>
<dbReference type="SUPFAM" id="SSF52440">
    <property type="entry name" value="PreATP-grasp domain"/>
    <property type="match status" value="1"/>
</dbReference>
<dbReference type="RefSeq" id="WP_258386119.1">
    <property type="nucleotide sequence ID" value="NZ_CP091430.1"/>
</dbReference>
<evidence type="ECO:0000256" key="1">
    <source>
        <dbReference type="ARBA" id="ARBA00022598"/>
    </source>
</evidence>
<evidence type="ECO:0000313" key="8">
    <source>
        <dbReference type="Proteomes" id="UP001057877"/>
    </source>
</evidence>
<evidence type="ECO:0000256" key="5">
    <source>
        <dbReference type="ARBA" id="ARBA00022842"/>
    </source>
</evidence>
<protein>
    <submittedName>
        <fullName evidence="7">Glutathionylspermidine synthase family protein</fullName>
    </submittedName>
</protein>
<keyword evidence="4" id="KW-0067">ATP-binding</keyword>
<dbReference type="SUPFAM" id="SSF56059">
    <property type="entry name" value="Glutathione synthetase ATP-binding domain-like"/>
    <property type="match status" value="1"/>
</dbReference>
<dbReference type="EMBL" id="CP091430">
    <property type="protein sequence ID" value="UVI30049.1"/>
    <property type="molecule type" value="Genomic_DNA"/>
</dbReference>
<feature type="domain" description="Glutathionylspermidine synthase pre-ATP-grasp-like" evidence="6">
    <location>
        <begin position="24"/>
        <end position="396"/>
    </location>
</feature>
<proteinExistence type="predicted"/>
<evidence type="ECO:0000256" key="2">
    <source>
        <dbReference type="ARBA" id="ARBA00022723"/>
    </source>
</evidence>
<dbReference type="Proteomes" id="UP001057877">
    <property type="component" value="Chromosome"/>
</dbReference>
<dbReference type="InterPro" id="IPR016185">
    <property type="entry name" value="PreATP-grasp_dom_sf"/>
</dbReference>
<dbReference type="Pfam" id="PF03738">
    <property type="entry name" value="GSP_synth"/>
    <property type="match status" value="1"/>
</dbReference>
<gene>
    <name evidence="7" type="ORF">L1F29_32505</name>
</gene>
<dbReference type="InterPro" id="IPR005494">
    <property type="entry name" value="GSPS_pre-ATP-grasp-like_dom"/>
</dbReference>
<evidence type="ECO:0000259" key="6">
    <source>
        <dbReference type="Pfam" id="PF03738"/>
    </source>
</evidence>
<keyword evidence="1" id="KW-0436">Ligase</keyword>
<organism evidence="7 8">
    <name type="scientific">Paenibacillus spongiae</name>
    <dbReference type="NCBI Taxonomy" id="2909671"/>
    <lineage>
        <taxon>Bacteria</taxon>
        <taxon>Bacillati</taxon>
        <taxon>Bacillota</taxon>
        <taxon>Bacilli</taxon>
        <taxon>Bacillales</taxon>
        <taxon>Paenibacillaceae</taxon>
        <taxon>Paenibacillus</taxon>
    </lineage>
</organism>
<evidence type="ECO:0000256" key="3">
    <source>
        <dbReference type="ARBA" id="ARBA00022741"/>
    </source>
</evidence>
<keyword evidence="2" id="KW-0479">Metal-binding</keyword>